<keyword evidence="7 10" id="KW-1133">Transmembrane helix</keyword>
<evidence type="ECO:0000256" key="8">
    <source>
        <dbReference type="ARBA" id="ARBA00023136"/>
    </source>
</evidence>
<feature type="transmembrane region" description="Helical" evidence="10">
    <location>
        <begin position="283"/>
        <end position="308"/>
    </location>
</feature>
<keyword evidence="2" id="KW-0813">Transport</keyword>
<evidence type="ECO:0000256" key="2">
    <source>
        <dbReference type="ARBA" id="ARBA00022448"/>
    </source>
</evidence>
<evidence type="ECO:0000256" key="10">
    <source>
        <dbReference type="SAM" id="Phobius"/>
    </source>
</evidence>
<dbReference type="InterPro" id="IPR052157">
    <property type="entry name" value="BCAA_transport_permease"/>
</dbReference>
<accession>A0A381PEH8</accession>
<dbReference type="GO" id="GO:0015808">
    <property type="term" value="P:L-alanine transport"/>
    <property type="evidence" value="ECO:0007669"/>
    <property type="project" value="TreeGrafter"/>
</dbReference>
<dbReference type="CDD" id="cd06582">
    <property type="entry name" value="TM_PBP1_LivH_like"/>
    <property type="match status" value="1"/>
</dbReference>
<evidence type="ECO:0000256" key="7">
    <source>
        <dbReference type="ARBA" id="ARBA00022989"/>
    </source>
</evidence>
<comment type="similarity">
    <text evidence="9">Belongs to the binding-protein-dependent transport system permease family. LivHM subfamily.</text>
</comment>
<dbReference type="GO" id="GO:0015192">
    <property type="term" value="F:L-phenylalanine transmembrane transporter activity"/>
    <property type="evidence" value="ECO:0007669"/>
    <property type="project" value="TreeGrafter"/>
</dbReference>
<evidence type="ECO:0008006" key="12">
    <source>
        <dbReference type="Google" id="ProtNLM"/>
    </source>
</evidence>
<feature type="transmembrane region" description="Helical" evidence="10">
    <location>
        <begin position="6"/>
        <end position="27"/>
    </location>
</feature>
<keyword evidence="5 10" id="KW-0812">Transmembrane</keyword>
<feature type="transmembrane region" description="Helical" evidence="10">
    <location>
        <begin position="55"/>
        <end position="76"/>
    </location>
</feature>
<feature type="non-terminal residue" evidence="11">
    <location>
        <position position="1"/>
    </location>
</feature>
<dbReference type="Pfam" id="PF02653">
    <property type="entry name" value="BPD_transp_2"/>
    <property type="match status" value="1"/>
</dbReference>
<evidence type="ECO:0000256" key="1">
    <source>
        <dbReference type="ARBA" id="ARBA00004651"/>
    </source>
</evidence>
<dbReference type="GO" id="GO:0005304">
    <property type="term" value="F:L-valine transmembrane transporter activity"/>
    <property type="evidence" value="ECO:0007669"/>
    <property type="project" value="TreeGrafter"/>
</dbReference>
<dbReference type="AlphaFoldDB" id="A0A381PEH8"/>
<feature type="transmembrane region" description="Helical" evidence="10">
    <location>
        <begin position="82"/>
        <end position="102"/>
    </location>
</feature>
<keyword evidence="6" id="KW-0029">Amino-acid transport</keyword>
<dbReference type="GO" id="GO:0005886">
    <property type="term" value="C:plasma membrane"/>
    <property type="evidence" value="ECO:0007669"/>
    <property type="project" value="UniProtKB-SubCell"/>
</dbReference>
<proteinExistence type="inferred from homology"/>
<reference evidence="11" key="1">
    <citation type="submission" date="2018-05" db="EMBL/GenBank/DDBJ databases">
        <authorList>
            <person name="Lanie J.A."/>
            <person name="Ng W.-L."/>
            <person name="Kazmierczak K.M."/>
            <person name="Andrzejewski T.M."/>
            <person name="Davidsen T.M."/>
            <person name="Wayne K.J."/>
            <person name="Tettelin H."/>
            <person name="Glass J.I."/>
            <person name="Rusch D."/>
            <person name="Podicherti R."/>
            <person name="Tsui H.-C.T."/>
            <person name="Winkler M.E."/>
        </authorList>
    </citation>
    <scope>NUCLEOTIDE SEQUENCE</scope>
</reference>
<feature type="non-terminal residue" evidence="11">
    <location>
        <position position="348"/>
    </location>
</feature>
<protein>
    <recommendedName>
        <fullName evidence="12">Branched-chain amino acid ABC transporter permease</fullName>
    </recommendedName>
</protein>
<keyword evidence="4" id="KW-0997">Cell inner membrane</keyword>
<evidence type="ECO:0000256" key="5">
    <source>
        <dbReference type="ARBA" id="ARBA00022692"/>
    </source>
</evidence>
<evidence type="ECO:0000313" key="11">
    <source>
        <dbReference type="EMBL" id="SUZ65396.1"/>
    </source>
</evidence>
<keyword evidence="8 10" id="KW-0472">Membrane</keyword>
<evidence type="ECO:0000256" key="4">
    <source>
        <dbReference type="ARBA" id="ARBA00022519"/>
    </source>
</evidence>
<feature type="transmembrane region" description="Helical" evidence="10">
    <location>
        <begin position="193"/>
        <end position="219"/>
    </location>
</feature>
<name>A0A381PEH8_9ZZZZ</name>
<evidence type="ECO:0000256" key="3">
    <source>
        <dbReference type="ARBA" id="ARBA00022475"/>
    </source>
</evidence>
<dbReference type="GO" id="GO:1903806">
    <property type="term" value="P:L-isoleucine import across plasma membrane"/>
    <property type="evidence" value="ECO:0007669"/>
    <property type="project" value="TreeGrafter"/>
</dbReference>
<dbReference type="GO" id="GO:0015190">
    <property type="term" value="F:L-leucine transmembrane transporter activity"/>
    <property type="evidence" value="ECO:0007669"/>
    <property type="project" value="TreeGrafter"/>
</dbReference>
<feature type="transmembrane region" description="Helical" evidence="10">
    <location>
        <begin position="249"/>
        <end position="271"/>
    </location>
</feature>
<evidence type="ECO:0000256" key="9">
    <source>
        <dbReference type="ARBA" id="ARBA00037998"/>
    </source>
</evidence>
<dbReference type="PANTHER" id="PTHR11795">
    <property type="entry name" value="BRANCHED-CHAIN AMINO ACID TRANSPORT SYSTEM PERMEASE PROTEIN LIVH"/>
    <property type="match status" value="1"/>
</dbReference>
<dbReference type="PANTHER" id="PTHR11795:SF371">
    <property type="entry name" value="HIGH-AFFINITY BRANCHED-CHAIN AMINO ACID TRANSPORT SYSTEM PERMEASE PROTEIN LIVH"/>
    <property type="match status" value="1"/>
</dbReference>
<keyword evidence="3" id="KW-1003">Cell membrane</keyword>
<feature type="transmembrane region" description="Helical" evidence="10">
    <location>
        <begin position="151"/>
        <end position="172"/>
    </location>
</feature>
<sequence>VAVDRFLTFIRVFLVTMIVIGVLAFIWQQIDPDNVFARWRNPNARGLTGDQFKGLLISGLSQGSMYGLIALGYSMVYGVLGFINFAHGEVFMVGAMTGFIASDKFQANGMWEENFLLCLLLIVVMAIFFSTFTAVVMERVAYRPLRNSPRLIPLITSIGVSFFVQNLVLGLFGPSSKSYPRLPEWLAKQRSILTFEIAGTRLMVLVVAAVSMAVLWYVVERTKTGRAMRAVAEDKEIASLMGIDVNRTIVTTFAVGGAMAGVGGILWGLMFRSVTHMTGFLPGVKAFTSAVVGGIGNMGGAMAGGISLGSAESIAPMLILEPLGVPGVSQLKDAVAFTVLVLVLLFKP</sequence>
<dbReference type="GO" id="GO:0042941">
    <property type="term" value="P:D-alanine transmembrane transport"/>
    <property type="evidence" value="ECO:0007669"/>
    <property type="project" value="TreeGrafter"/>
</dbReference>
<feature type="transmembrane region" description="Helical" evidence="10">
    <location>
        <begin position="114"/>
        <end position="136"/>
    </location>
</feature>
<evidence type="ECO:0000256" key="6">
    <source>
        <dbReference type="ARBA" id="ARBA00022970"/>
    </source>
</evidence>
<dbReference type="EMBL" id="UINC01000958">
    <property type="protein sequence ID" value="SUZ65396.1"/>
    <property type="molecule type" value="Genomic_DNA"/>
</dbReference>
<dbReference type="InterPro" id="IPR001851">
    <property type="entry name" value="ABC_transp_permease"/>
</dbReference>
<comment type="subcellular location">
    <subcellularLocation>
        <location evidence="1">Cell membrane</location>
        <topology evidence="1">Multi-pass membrane protein</topology>
    </subcellularLocation>
</comment>
<dbReference type="GO" id="GO:0015188">
    <property type="term" value="F:L-isoleucine transmembrane transporter activity"/>
    <property type="evidence" value="ECO:0007669"/>
    <property type="project" value="TreeGrafter"/>
</dbReference>
<gene>
    <name evidence="11" type="ORF">METZ01_LOCUS18250</name>
</gene>
<organism evidence="11">
    <name type="scientific">marine metagenome</name>
    <dbReference type="NCBI Taxonomy" id="408172"/>
    <lineage>
        <taxon>unclassified sequences</taxon>
        <taxon>metagenomes</taxon>
        <taxon>ecological metagenomes</taxon>
    </lineage>
</organism>